<evidence type="ECO:0008006" key="4">
    <source>
        <dbReference type="Google" id="ProtNLM"/>
    </source>
</evidence>
<feature type="signal peptide" evidence="1">
    <location>
        <begin position="1"/>
        <end position="20"/>
    </location>
</feature>
<accession>A0ABS7TTI0</accession>
<comment type="caution">
    <text evidence="2">The sequence shown here is derived from an EMBL/GenBank/DDBJ whole genome shotgun (WGS) entry which is preliminary data.</text>
</comment>
<dbReference type="RefSeq" id="WP_224193314.1">
    <property type="nucleotide sequence ID" value="NZ_JAIRAU010000027.1"/>
</dbReference>
<reference evidence="2" key="1">
    <citation type="submission" date="2021-08" db="EMBL/GenBank/DDBJ databases">
        <authorList>
            <person name="Stevens D.C."/>
        </authorList>
    </citation>
    <scope>NUCLEOTIDE SEQUENCE</scope>
    <source>
        <strain evidence="2">DSM 53165</strain>
    </source>
</reference>
<gene>
    <name evidence="2" type="ORF">K7C98_20115</name>
</gene>
<keyword evidence="1" id="KW-0732">Signal</keyword>
<name>A0ABS7TTI0_9BACT</name>
<sequence>MSFRPATALLLCAAACGATGEPAFQAPLRARGAASEVTVGAWTVTLERADVGLGPLYLCATAAASSELCATAAAEYAAVAAVDLTDPEPQPLGELDVLPGQVRSAMLDYGVTWLKTQAKPGAQDGAPGGRAARFAGLAVSGDMSFEFTADLDVVPVLRGSRTVEGLRIGPFDLAPGGALDVTIDAAAWWAGVDFDALAALGPGPHDLAALAADDPASPAADALAAVRFAMIAVPPRFAWTAEE</sequence>
<organism evidence="2 3">
    <name type="scientific">Nannocystis pusilla</name>
    <dbReference type="NCBI Taxonomy" id="889268"/>
    <lineage>
        <taxon>Bacteria</taxon>
        <taxon>Pseudomonadati</taxon>
        <taxon>Myxococcota</taxon>
        <taxon>Polyangia</taxon>
        <taxon>Nannocystales</taxon>
        <taxon>Nannocystaceae</taxon>
        <taxon>Nannocystis</taxon>
    </lineage>
</organism>
<evidence type="ECO:0000313" key="2">
    <source>
        <dbReference type="EMBL" id="MBZ5711552.1"/>
    </source>
</evidence>
<protein>
    <recommendedName>
        <fullName evidence="4">Lipoprotein</fullName>
    </recommendedName>
</protein>
<evidence type="ECO:0000313" key="3">
    <source>
        <dbReference type="Proteomes" id="UP001139031"/>
    </source>
</evidence>
<keyword evidence="3" id="KW-1185">Reference proteome</keyword>
<feature type="chain" id="PRO_5047291886" description="Lipoprotein" evidence="1">
    <location>
        <begin position="21"/>
        <end position="243"/>
    </location>
</feature>
<evidence type="ECO:0000256" key="1">
    <source>
        <dbReference type="SAM" id="SignalP"/>
    </source>
</evidence>
<dbReference type="Proteomes" id="UP001139031">
    <property type="component" value="Unassembled WGS sequence"/>
</dbReference>
<proteinExistence type="predicted"/>
<dbReference type="EMBL" id="JAIRAU010000027">
    <property type="protein sequence ID" value="MBZ5711552.1"/>
    <property type="molecule type" value="Genomic_DNA"/>
</dbReference>